<sequence>MREPSASLLPMSAAPVTPHRSEADRVGRP</sequence>
<dbReference type="AlphaFoldDB" id="A0A0A8ZA80"/>
<accession>A0A0A8ZA80</accession>
<proteinExistence type="predicted"/>
<reference evidence="2" key="2">
    <citation type="journal article" date="2015" name="Data Brief">
        <title>Shoot transcriptome of the giant reed, Arundo donax.</title>
        <authorList>
            <person name="Barrero R.A."/>
            <person name="Guerrero F.D."/>
            <person name="Moolhuijzen P."/>
            <person name="Goolsby J.A."/>
            <person name="Tidwell J."/>
            <person name="Bellgard S.E."/>
            <person name="Bellgard M.I."/>
        </authorList>
    </citation>
    <scope>NUCLEOTIDE SEQUENCE</scope>
    <source>
        <tissue evidence="2">Shoot tissue taken approximately 20 cm above the soil surface</tissue>
    </source>
</reference>
<protein>
    <submittedName>
        <fullName evidence="2">Uncharacterized protein</fullName>
    </submittedName>
</protein>
<feature type="compositionally biased region" description="Basic and acidic residues" evidence="1">
    <location>
        <begin position="19"/>
        <end position="29"/>
    </location>
</feature>
<evidence type="ECO:0000256" key="1">
    <source>
        <dbReference type="SAM" id="MobiDB-lite"/>
    </source>
</evidence>
<dbReference type="EMBL" id="GBRH01264300">
    <property type="protein sequence ID" value="JAD33595.1"/>
    <property type="molecule type" value="Transcribed_RNA"/>
</dbReference>
<evidence type="ECO:0000313" key="2">
    <source>
        <dbReference type="EMBL" id="JAD33595.1"/>
    </source>
</evidence>
<feature type="region of interest" description="Disordered" evidence="1">
    <location>
        <begin position="1"/>
        <end position="29"/>
    </location>
</feature>
<name>A0A0A8ZA80_ARUDO</name>
<organism evidence="2">
    <name type="scientific">Arundo donax</name>
    <name type="common">Giant reed</name>
    <name type="synonym">Donax arundinaceus</name>
    <dbReference type="NCBI Taxonomy" id="35708"/>
    <lineage>
        <taxon>Eukaryota</taxon>
        <taxon>Viridiplantae</taxon>
        <taxon>Streptophyta</taxon>
        <taxon>Embryophyta</taxon>
        <taxon>Tracheophyta</taxon>
        <taxon>Spermatophyta</taxon>
        <taxon>Magnoliopsida</taxon>
        <taxon>Liliopsida</taxon>
        <taxon>Poales</taxon>
        <taxon>Poaceae</taxon>
        <taxon>PACMAD clade</taxon>
        <taxon>Arundinoideae</taxon>
        <taxon>Arundineae</taxon>
        <taxon>Arundo</taxon>
    </lineage>
</organism>
<reference evidence="2" key="1">
    <citation type="submission" date="2014-09" db="EMBL/GenBank/DDBJ databases">
        <authorList>
            <person name="Magalhaes I.L.F."/>
            <person name="Oliveira U."/>
            <person name="Santos F.R."/>
            <person name="Vidigal T.H.D.A."/>
            <person name="Brescovit A.D."/>
            <person name="Santos A.J."/>
        </authorList>
    </citation>
    <scope>NUCLEOTIDE SEQUENCE</scope>
    <source>
        <tissue evidence="2">Shoot tissue taken approximately 20 cm above the soil surface</tissue>
    </source>
</reference>